<evidence type="ECO:0000313" key="5">
    <source>
        <dbReference type="EMBL" id="MFC4247457.1"/>
    </source>
</evidence>
<evidence type="ECO:0000256" key="1">
    <source>
        <dbReference type="SAM" id="Coils"/>
    </source>
</evidence>
<organism evidence="5 6">
    <name type="scientific">Natribaculum luteum</name>
    <dbReference type="NCBI Taxonomy" id="1586232"/>
    <lineage>
        <taxon>Archaea</taxon>
        <taxon>Methanobacteriati</taxon>
        <taxon>Methanobacteriota</taxon>
        <taxon>Stenosarchaea group</taxon>
        <taxon>Halobacteria</taxon>
        <taxon>Halobacteriales</taxon>
        <taxon>Natrialbaceae</taxon>
        <taxon>Natribaculum</taxon>
    </lineage>
</organism>
<dbReference type="AlphaFoldDB" id="A0ABD5NZI3"/>
<dbReference type="EMBL" id="JBHSDJ010000030">
    <property type="protein sequence ID" value="MFC4247457.1"/>
    <property type="molecule type" value="Genomic_DNA"/>
</dbReference>
<sequence length="573" mass="61286">MKRQLLLVAMAVLLCTGAIGPAVVAGVSTADRQTNGGVDVTAGAQLSTVVTATSDEVRTEFENTAFDERIERGNESDRAAAIADRAAVLENRSATLRAEYEAATEAYRNGELDRSAYAQRLASLSARAQGVVESYDRLEERAAEVDDFELAAAGVNETALADGKASVTRLTGAGSEALLRHFTGEERGEVELEFDDGVSIEVESEDGERSREFERPRDGNGTLVISQSDALAIAEDTLSAANGTWILDESETDDGLYEFEFVLTGSEVGDAEVSVDGETGTVVALEEEIAARDEDEDDEDGEEDNEDDEIDEDDDDKRLAILVDEGTPNPGEQVTLVVLADGQPAAGATVAVNGQSVGETNDDGTITVTLPSEEADIEAEYADADAELEFEFDDEREDDSRFQADATVENGTATVSVTFDGEPVSGATVATDDWSGTTDDDGVVSFPFELSDDEDELEVDVVSGELETELELESDGDVVEDGDEDDAEDEDGEEDSEGDEEDDDSEGDEEDDVDDTDDDSEGDEEDDVDDTDDDSEGDEEDDVDDTDDDSEGDEEDDVDDTDDDSEDDDESTV</sequence>
<evidence type="ECO:0000313" key="6">
    <source>
        <dbReference type="Proteomes" id="UP001595821"/>
    </source>
</evidence>
<evidence type="ECO:0000259" key="4">
    <source>
        <dbReference type="Pfam" id="PF23379"/>
    </source>
</evidence>
<evidence type="ECO:0000256" key="2">
    <source>
        <dbReference type="SAM" id="MobiDB-lite"/>
    </source>
</evidence>
<dbReference type="Pfam" id="PF23379">
    <property type="entry name" value="DUF7096"/>
    <property type="match status" value="1"/>
</dbReference>
<feature type="domain" description="PepSY" evidence="3">
    <location>
        <begin position="225"/>
        <end position="284"/>
    </location>
</feature>
<feature type="domain" description="DUF7096" evidence="4">
    <location>
        <begin position="40"/>
        <end position="177"/>
    </location>
</feature>
<dbReference type="InterPro" id="IPR025711">
    <property type="entry name" value="PepSY"/>
</dbReference>
<gene>
    <name evidence="5" type="ORF">ACFOZ7_10670</name>
</gene>
<dbReference type="Proteomes" id="UP001595821">
    <property type="component" value="Unassembled WGS sequence"/>
</dbReference>
<dbReference type="GeneID" id="71854391"/>
<protein>
    <submittedName>
        <fullName evidence="5">PepSY domain-containing protein</fullName>
    </submittedName>
</protein>
<evidence type="ECO:0000259" key="3">
    <source>
        <dbReference type="Pfam" id="PF03413"/>
    </source>
</evidence>
<dbReference type="InterPro" id="IPR055522">
    <property type="entry name" value="DUF7096"/>
</dbReference>
<name>A0ABD5NZI3_9EURY</name>
<accession>A0ABD5NZI3</accession>
<reference evidence="5 6" key="1">
    <citation type="journal article" date="2014" name="Int. J. Syst. Evol. Microbiol.">
        <title>Complete genome sequence of Corynebacterium casei LMG S-19264T (=DSM 44701T), isolated from a smear-ripened cheese.</title>
        <authorList>
            <consortium name="US DOE Joint Genome Institute (JGI-PGF)"/>
            <person name="Walter F."/>
            <person name="Albersmeier A."/>
            <person name="Kalinowski J."/>
            <person name="Ruckert C."/>
        </authorList>
    </citation>
    <scope>NUCLEOTIDE SEQUENCE [LARGE SCALE GENOMIC DNA]</scope>
    <source>
        <strain evidence="5 6">IBRC-M 10912</strain>
    </source>
</reference>
<dbReference type="RefSeq" id="WP_246966473.1">
    <property type="nucleotide sequence ID" value="NZ_CP095397.1"/>
</dbReference>
<keyword evidence="1" id="KW-0175">Coiled coil</keyword>
<feature type="region of interest" description="Disordered" evidence="2">
    <location>
        <begin position="289"/>
        <end position="317"/>
    </location>
</feature>
<feature type="compositionally biased region" description="Acidic residues" evidence="2">
    <location>
        <begin position="289"/>
        <end position="315"/>
    </location>
</feature>
<dbReference type="Pfam" id="PF03413">
    <property type="entry name" value="PepSY"/>
    <property type="match status" value="1"/>
</dbReference>
<comment type="caution">
    <text evidence="5">The sequence shown here is derived from an EMBL/GenBank/DDBJ whole genome shotgun (WGS) entry which is preliminary data.</text>
</comment>
<feature type="region of interest" description="Disordered" evidence="2">
    <location>
        <begin position="418"/>
        <end position="573"/>
    </location>
</feature>
<feature type="compositionally biased region" description="Acidic residues" evidence="2">
    <location>
        <begin position="466"/>
        <end position="573"/>
    </location>
</feature>
<proteinExistence type="predicted"/>
<feature type="coiled-coil region" evidence="1">
    <location>
        <begin position="86"/>
        <end position="141"/>
    </location>
</feature>
<feature type="compositionally biased region" description="Acidic residues" evidence="2">
    <location>
        <begin position="450"/>
        <end position="459"/>
    </location>
</feature>